<accession>A0ACC2QGT6</accession>
<reference evidence="1" key="1">
    <citation type="submission" date="2023-03" db="EMBL/GenBank/DDBJ databases">
        <title>Chromosome-level genomes of two armyworms, Mythimna separata and Mythimna loreyi, provide insights into the biosynthesis and reception of sex pheromones.</title>
        <authorList>
            <person name="Zhao H."/>
        </authorList>
    </citation>
    <scope>NUCLEOTIDE SEQUENCE</scope>
    <source>
        <strain evidence="1">BeijingLab</strain>
    </source>
</reference>
<protein>
    <submittedName>
        <fullName evidence="1">Uncharacterized protein</fullName>
    </submittedName>
</protein>
<dbReference type="Proteomes" id="UP001231649">
    <property type="component" value="Chromosome 4"/>
</dbReference>
<keyword evidence="2" id="KW-1185">Reference proteome</keyword>
<comment type="caution">
    <text evidence="1">The sequence shown here is derived from an EMBL/GenBank/DDBJ whole genome shotgun (WGS) entry which is preliminary data.</text>
</comment>
<proteinExistence type="predicted"/>
<evidence type="ECO:0000313" key="1">
    <source>
        <dbReference type="EMBL" id="KAJ8716371.1"/>
    </source>
</evidence>
<name>A0ACC2QGT6_9NEOP</name>
<evidence type="ECO:0000313" key="2">
    <source>
        <dbReference type="Proteomes" id="UP001231649"/>
    </source>
</evidence>
<gene>
    <name evidence="1" type="ORF">PYW08_013656</name>
</gene>
<sequence length="410" mass="45694">MALLRLVVLLFCFQLAHFTDPPCEMELECAECVPDNMPLVTSHRAANGSLVVPAGDELTLACGGGKFLAYPLRDTLTVLCEAGRYRVRADDSLRHLLDLGCQESIFEDVLHQVDNCGSLQGRAYLLRSVGAQAPRHLAALCFDADRAVAARLRMSGAPHNALRVAPHSEPSAPLSLLGNFNHMFDASTRHAAERLYSDDARMNRRLHELLKHERYSFADQSLTSAKLLSSHYFEDQNMRATDFVSNRVAVWRSVAHGNLQHVHRDVAKFLKLSRPHAELDVYAGTHGVLALRVGHSRTEIFLKAGKRFPVPKYIWTVVHAKQANKAVALVVLNDPFVAVSEIRESVFCESGCSRVPWLHELRRHRNYESPVYGLVFCCSLHNFTSVVTELPEQLINVPAGNAGMLTELFV</sequence>
<dbReference type="EMBL" id="CM056780">
    <property type="protein sequence ID" value="KAJ8716371.1"/>
    <property type="molecule type" value="Genomic_DNA"/>
</dbReference>
<organism evidence="1 2">
    <name type="scientific">Mythimna loreyi</name>
    <dbReference type="NCBI Taxonomy" id="667449"/>
    <lineage>
        <taxon>Eukaryota</taxon>
        <taxon>Metazoa</taxon>
        <taxon>Ecdysozoa</taxon>
        <taxon>Arthropoda</taxon>
        <taxon>Hexapoda</taxon>
        <taxon>Insecta</taxon>
        <taxon>Pterygota</taxon>
        <taxon>Neoptera</taxon>
        <taxon>Endopterygota</taxon>
        <taxon>Lepidoptera</taxon>
        <taxon>Glossata</taxon>
        <taxon>Ditrysia</taxon>
        <taxon>Noctuoidea</taxon>
        <taxon>Noctuidae</taxon>
        <taxon>Noctuinae</taxon>
        <taxon>Hadenini</taxon>
        <taxon>Mythimna</taxon>
    </lineage>
</organism>